<evidence type="ECO:0000259" key="3">
    <source>
        <dbReference type="SMART" id="SM00889"/>
    </source>
</evidence>
<dbReference type="EMBL" id="QKWP01001653">
    <property type="protein sequence ID" value="RIB07455.1"/>
    <property type="molecule type" value="Genomic_DNA"/>
</dbReference>
<dbReference type="InterPro" id="IPR014721">
    <property type="entry name" value="Ribsml_uS5_D2-typ_fold_subgr"/>
</dbReference>
<feature type="domain" description="Translation elongation factor EFG/EF2" evidence="3">
    <location>
        <begin position="48"/>
        <end position="137"/>
    </location>
</feature>
<dbReference type="GO" id="GO:0005525">
    <property type="term" value="F:GTP binding"/>
    <property type="evidence" value="ECO:0007669"/>
    <property type="project" value="UniProtKB-KW"/>
</dbReference>
<name>A0A397UAY8_9GLOM</name>
<sequence length="234" mass="27296">MSNILTIKLHNSLEAASLFLDLQPRDSDVVFGELGYAEILKWLLKQQRVSYREPIIKKLENVEGKYVKQSGGSRTRNDKDVKEGLEEALSERLFLNYRLLDVKAILLEGKRHTEDTNLGDFSRATVAAFRDNNADLQNRPTASALADKLRYFLMNLKNEKTELYKQVKDLDKISYYMIKSIRHDLSIASYLYKSIFESFRYSKSTQSISYFNYTNLEKLDYHDPFIHFARTIPI</sequence>
<evidence type="ECO:0000313" key="5">
    <source>
        <dbReference type="Proteomes" id="UP000266673"/>
    </source>
</evidence>
<dbReference type="InterPro" id="IPR005517">
    <property type="entry name" value="Transl_elong_EFG/EF2_IV"/>
</dbReference>
<evidence type="ECO:0000313" key="4">
    <source>
        <dbReference type="EMBL" id="RIB07455.1"/>
    </source>
</evidence>
<dbReference type="AlphaFoldDB" id="A0A397UAY8"/>
<dbReference type="InterPro" id="IPR020568">
    <property type="entry name" value="Ribosomal_Su5_D2-typ_SF"/>
</dbReference>
<dbReference type="OrthoDB" id="198619at2759"/>
<keyword evidence="5" id="KW-1185">Reference proteome</keyword>
<gene>
    <name evidence="4" type="ORF">C2G38_2214395</name>
</gene>
<keyword evidence="2" id="KW-0342">GTP-binding</keyword>
<comment type="caution">
    <text evidence="4">The sequence shown here is derived from an EMBL/GenBank/DDBJ whole genome shotgun (WGS) entry which is preliminary data.</text>
</comment>
<protein>
    <recommendedName>
        <fullName evidence="3">Translation elongation factor EFG/EF2 domain-containing protein</fullName>
    </recommendedName>
</protein>
<organism evidence="4 5">
    <name type="scientific">Gigaspora rosea</name>
    <dbReference type="NCBI Taxonomy" id="44941"/>
    <lineage>
        <taxon>Eukaryota</taxon>
        <taxon>Fungi</taxon>
        <taxon>Fungi incertae sedis</taxon>
        <taxon>Mucoromycota</taxon>
        <taxon>Glomeromycotina</taxon>
        <taxon>Glomeromycetes</taxon>
        <taxon>Diversisporales</taxon>
        <taxon>Gigasporaceae</taxon>
        <taxon>Gigaspora</taxon>
    </lineage>
</organism>
<accession>A0A397UAY8</accession>
<evidence type="ECO:0000256" key="2">
    <source>
        <dbReference type="ARBA" id="ARBA00023134"/>
    </source>
</evidence>
<proteinExistence type="predicted"/>
<dbReference type="SMART" id="SM00889">
    <property type="entry name" value="EFG_IV"/>
    <property type="match status" value="1"/>
</dbReference>
<dbReference type="SUPFAM" id="SSF54211">
    <property type="entry name" value="Ribosomal protein S5 domain 2-like"/>
    <property type="match status" value="1"/>
</dbReference>
<dbReference type="Proteomes" id="UP000266673">
    <property type="component" value="Unassembled WGS sequence"/>
</dbReference>
<keyword evidence="1" id="KW-0547">Nucleotide-binding</keyword>
<reference evidence="4 5" key="1">
    <citation type="submission" date="2018-06" db="EMBL/GenBank/DDBJ databases">
        <title>Comparative genomics reveals the genomic features of Rhizophagus irregularis, R. cerebriforme, R. diaphanum and Gigaspora rosea, and their symbiotic lifestyle signature.</title>
        <authorList>
            <person name="Morin E."/>
            <person name="San Clemente H."/>
            <person name="Chen E.C.H."/>
            <person name="De La Providencia I."/>
            <person name="Hainaut M."/>
            <person name="Kuo A."/>
            <person name="Kohler A."/>
            <person name="Murat C."/>
            <person name="Tang N."/>
            <person name="Roy S."/>
            <person name="Loubradou J."/>
            <person name="Henrissat B."/>
            <person name="Grigoriev I.V."/>
            <person name="Corradi N."/>
            <person name="Roux C."/>
            <person name="Martin F.M."/>
        </authorList>
    </citation>
    <scope>NUCLEOTIDE SEQUENCE [LARGE SCALE GENOMIC DNA]</scope>
    <source>
        <strain evidence="4 5">DAOM 194757</strain>
    </source>
</reference>
<dbReference type="Gene3D" id="3.30.230.10">
    <property type="match status" value="1"/>
</dbReference>
<evidence type="ECO:0000256" key="1">
    <source>
        <dbReference type="ARBA" id="ARBA00022741"/>
    </source>
</evidence>